<evidence type="ECO:0000313" key="3">
    <source>
        <dbReference type="Proteomes" id="UP000217343"/>
    </source>
</evidence>
<feature type="region of interest" description="Disordered" evidence="1">
    <location>
        <begin position="50"/>
        <end position="134"/>
    </location>
</feature>
<gene>
    <name evidence="2" type="ORF">MYMAC_007111</name>
</gene>
<name>A0A286NWA3_9BACT</name>
<dbReference type="KEGG" id="mmas:MYMAC_007111"/>
<dbReference type="EMBL" id="CP022203">
    <property type="protein sequence ID" value="ATB51448.1"/>
    <property type="molecule type" value="Genomic_DNA"/>
</dbReference>
<organism evidence="2 3">
    <name type="scientific">Corallococcus macrosporus DSM 14697</name>
    <dbReference type="NCBI Taxonomy" id="1189310"/>
    <lineage>
        <taxon>Bacteria</taxon>
        <taxon>Pseudomonadati</taxon>
        <taxon>Myxococcota</taxon>
        <taxon>Myxococcia</taxon>
        <taxon>Myxococcales</taxon>
        <taxon>Cystobacterineae</taxon>
        <taxon>Myxococcaceae</taxon>
        <taxon>Corallococcus</taxon>
    </lineage>
</organism>
<dbReference type="AlphaFoldDB" id="A0A286NWA3"/>
<reference evidence="2 3" key="1">
    <citation type="submission" date="2017-06" db="EMBL/GenBank/DDBJ databases">
        <title>Sequencing and comparative analysis of myxobacterial genomes.</title>
        <authorList>
            <person name="Rupp O."/>
            <person name="Goesmann A."/>
            <person name="Sogaard-Andersen L."/>
        </authorList>
    </citation>
    <scope>NUCLEOTIDE SEQUENCE [LARGE SCALE GENOMIC DNA]</scope>
    <source>
        <strain evidence="2 3">DSM 14697</strain>
    </source>
</reference>
<dbReference type="Proteomes" id="UP000217343">
    <property type="component" value="Chromosome"/>
</dbReference>
<accession>A0A286NWA3</accession>
<feature type="compositionally biased region" description="Basic residues" evidence="1">
    <location>
        <begin position="122"/>
        <end position="134"/>
    </location>
</feature>
<evidence type="ECO:0000313" key="2">
    <source>
        <dbReference type="EMBL" id="ATB51448.1"/>
    </source>
</evidence>
<sequence length="134" mass="13822">MAISKRGLVDRVKEVAVQAGTRGARVLLGTAVVTARGVADLQAKLRGTPVRSRAKTAANGARRTAKAARGVIESGKPAKAPARRKSPAAKVASAAGAQRQVGRKAVPGQTAAAKRGTAKQARPVKAKRGQKHRH</sequence>
<feature type="compositionally biased region" description="Low complexity" evidence="1">
    <location>
        <begin position="55"/>
        <end position="80"/>
    </location>
</feature>
<proteinExistence type="predicted"/>
<feature type="compositionally biased region" description="Low complexity" evidence="1">
    <location>
        <begin position="88"/>
        <end position="97"/>
    </location>
</feature>
<keyword evidence="3" id="KW-1185">Reference proteome</keyword>
<protein>
    <submittedName>
        <fullName evidence="2">Uncharacterized protein</fullName>
    </submittedName>
</protein>
<evidence type="ECO:0000256" key="1">
    <source>
        <dbReference type="SAM" id="MobiDB-lite"/>
    </source>
</evidence>
<dbReference type="RefSeq" id="WP_013936960.1">
    <property type="nucleotide sequence ID" value="NZ_CP022203.1"/>
</dbReference>